<dbReference type="PANTHER" id="PTHR47163">
    <property type="entry name" value="DDE_TNP_IS1595 DOMAIN-CONTAINING PROTEIN"/>
    <property type="match status" value="1"/>
</dbReference>
<evidence type="ECO:0000256" key="1">
    <source>
        <dbReference type="SAM" id="MobiDB-lite"/>
    </source>
</evidence>
<evidence type="ECO:0000313" key="3">
    <source>
        <dbReference type="EMBL" id="MPC49271.1"/>
    </source>
</evidence>
<evidence type="ECO:0000313" key="4">
    <source>
        <dbReference type="Proteomes" id="UP000324222"/>
    </source>
</evidence>
<gene>
    <name evidence="3" type="ORF">E2C01_043069</name>
</gene>
<dbReference type="Proteomes" id="UP000324222">
    <property type="component" value="Unassembled WGS sequence"/>
</dbReference>
<feature type="region of interest" description="Disordered" evidence="1">
    <location>
        <begin position="243"/>
        <end position="263"/>
    </location>
</feature>
<dbReference type="InterPro" id="IPR053164">
    <property type="entry name" value="IS1016-like_transposase"/>
</dbReference>
<name>A0A5B7FP93_PORTR</name>
<dbReference type="SMART" id="SM01126">
    <property type="entry name" value="DDE_Tnp_IS1595"/>
    <property type="match status" value="1"/>
</dbReference>
<proteinExistence type="predicted"/>
<comment type="caution">
    <text evidence="3">The sequence shown here is derived from an EMBL/GenBank/DDBJ whole genome shotgun (WGS) entry which is preliminary data.</text>
</comment>
<dbReference type="EMBL" id="VSRR010008768">
    <property type="protein sequence ID" value="MPC49271.1"/>
    <property type="molecule type" value="Genomic_DNA"/>
</dbReference>
<dbReference type="InterPro" id="IPR024445">
    <property type="entry name" value="Tnp_ISXO2-like"/>
</dbReference>
<accession>A0A5B7FP93</accession>
<sequence length="380" mass="44203">MAELCGGCDLPSWEIFGKFHGQLPGNSANALQFLREHGVLPSRVWCPRCGVPCHLRKDSPRWYCSSYTVDKNSRKRIRCNFSISDYKDTFFERAHVEPWKVVLFVNHWLRKHWDHAEVINNLKFSTETSVQWRKNCSLVTETWLERQEAIGGHGVVVEIDRKLVWKRRPKEGKSKNQVWVFGGIERQTKRSFVIPFIDKIGREAVLPAITENILPGSVVACGAWGASLPLQKLGYTLIIAQEEEEEEESEESNELHALSTPKTQEVKEEARYNLFTPKEEADTPDTHPFTHTLTNSITEESNTPDTASAHLLPHTHTIRELWQDLKDWVRRPGMRSEYLKEYISRFLFIRHHKEQHLHHFFTEVAHYFPPHAHLTKPDLT</sequence>
<evidence type="ECO:0000259" key="2">
    <source>
        <dbReference type="SMART" id="SM01126"/>
    </source>
</evidence>
<protein>
    <recommendedName>
        <fullName evidence="2">ISXO2-like transposase domain-containing protein</fullName>
    </recommendedName>
</protein>
<organism evidence="3 4">
    <name type="scientific">Portunus trituberculatus</name>
    <name type="common">Swimming crab</name>
    <name type="synonym">Neptunus trituberculatus</name>
    <dbReference type="NCBI Taxonomy" id="210409"/>
    <lineage>
        <taxon>Eukaryota</taxon>
        <taxon>Metazoa</taxon>
        <taxon>Ecdysozoa</taxon>
        <taxon>Arthropoda</taxon>
        <taxon>Crustacea</taxon>
        <taxon>Multicrustacea</taxon>
        <taxon>Malacostraca</taxon>
        <taxon>Eumalacostraca</taxon>
        <taxon>Eucarida</taxon>
        <taxon>Decapoda</taxon>
        <taxon>Pleocyemata</taxon>
        <taxon>Brachyura</taxon>
        <taxon>Eubrachyura</taxon>
        <taxon>Portunoidea</taxon>
        <taxon>Portunidae</taxon>
        <taxon>Portuninae</taxon>
        <taxon>Portunus</taxon>
    </lineage>
</organism>
<feature type="domain" description="ISXO2-like transposase" evidence="2">
    <location>
        <begin position="149"/>
        <end position="273"/>
    </location>
</feature>
<reference evidence="3 4" key="1">
    <citation type="submission" date="2019-05" db="EMBL/GenBank/DDBJ databases">
        <title>Another draft genome of Portunus trituberculatus and its Hox gene families provides insights of decapod evolution.</title>
        <authorList>
            <person name="Jeong J.-H."/>
            <person name="Song I."/>
            <person name="Kim S."/>
            <person name="Choi T."/>
            <person name="Kim D."/>
            <person name="Ryu S."/>
            <person name="Kim W."/>
        </authorList>
    </citation>
    <scope>NUCLEOTIDE SEQUENCE [LARGE SCALE GENOMIC DNA]</scope>
    <source>
        <tissue evidence="3">Muscle</tissue>
    </source>
</reference>
<feature type="compositionally biased region" description="Acidic residues" evidence="1">
    <location>
        <begin position="243"/>
        <end position="252"/>
    </location>
</feature>
<dbReference type="OrthoDB" id="6346507at2759"/>
<keyword evidence="4" id="KW-1185">Reference proteome</keyword>
<dbReference type="AlphaFoldDB" id="A0A5B7FP93"/>
<dbReference type="PANTHER" id="PTHR47163:SF2">
    <property type="entry name" value="SI:DKEY-17M8.2"/>
    <property type="match status" value="1"/>
</dbReference>